<gene>
    <name evidence="1" type="ORF">PAHAL_4G189000</name>
</gene>
<dbReference type="AlphaFoldDB" id="A0A2T8JDD3"/>
<accession>A0A2T8JDD3</accession>
<dbReference type="Proteomes" id="UP000243499">
    <property type="component" value="Chromosome 4"/>
</dbReference>
<evidence type="ECO:0000313" key="1">
    <source>
        <dbReference type="EMBL" id="PVH47929.1"/>
    </source>
</evidence>
<dbReference type="Gramene" id="PVH47929">
    <property type="protein sequence ID" value="PVH47929"/>
    <property type="gene ID" value="PAHAL_4G189000"/>
</dbReference>
<organism evidence="1">
    <name type="scientific">Panicum hallii</name>
    <dbReference type="NCBI Taxonomy" id="206008"/>
    <lineage>
        <taxon>Eukaryota</taxon>
        <taxon>Viridiplantae</taxon>
        <taxon>Streptophyta</taxon>
        <taxon>Embryophyta</taxon>
        <taxon>Tracheophyta</taxon>
        <taxon>Spermatophyta</taxon>
        <taxon>Magnoliopsida</taxon>
        <taxon>Liliopsida</taxon>
        <taxon>Poales</taxon>
        <taxon>Poaceae</taxon>
        <taxon>PACMAD clade</taxon>
        <taxon>Panicoideae</taxon>
        <taxon>Panicodae</taxon>
        <taxon>Paniceae</taxon>
        <taxon>Panicinae</taxon>
        <taxon>Panicum</taxon>
        <taxon>Panicum sect. Panicum</taxon>
    </lineage>
</organism>
<sequence>MGRPFTLLVDMKLGHILRGCITDGSAENVHTKVVHENSEYEDESYLEYDGEESTTSSLSNDLERYNGDNFWEHEYSDEDEDAKQYRRHAKMVKKGLYVDEEMDACNDTPYFDSSEEASYDDEEGHEICGCRRKSKLPRFDDTTRLPIFSIGMTFRGRRAQARRG</sequence>
<protein>
    <submittedName>
        <fullName evidence="1">Uncharacterized protein</fullName>
    </submittedName>
</protein>
<reference evidence="1" key="1">
    <citation type="submission" date="2018-04" db="EMBL/GenBank/DDBJ databases">
        <title>WGS assembly of Panicum hallii.</title>
        <authorList>
            <person name="Lovell J."/>
            <person name="Jenkins J."/>
            <person name="Lowry D."/>
            <person name="Mamidi S."/>
            <person name="Sreedasyam A."/>
            <person name="Weng X."/>
            <person name="Barry K."/>
            <person name="Bonette J."/>
            <person name="Campitelli B."/>
            <person name="Daum C."/>
            <person name="Gordon S."/>
            <person name="Gould B."/>
            <person name="Lipzen A."/>
            <person name="Macqueen A."/>
            <person name="Palacio-Mejia J."/>
            <person name="Plott C."/>
            <person name="Shakirov E."/>
            <person name="Shu S."/>
            <person name="Yoshinaga Y."/>
            <person name="Zane M."/>
            <person name="Rokhsar D."/>
            <person name="Grimwood J."/>
            <person name="Schmutz J."/>
            <person name="Juenger T."/>
        </authorList>
    </citation>
    <scope>NUCLEOTIDE SEQUENCE [LARGE SCALE GENOMIC DNA]</scope>
    <source>
        <strain evidence="1">FIL2</strain>
    </source>
</reference>
<dbReference type="EMBL" id="CM008049">
    <property type="protein sequence ID" value="PVH47929.1"/>
    <property type="molecule type" value="Genomic_DNA"/>
</dbReference>
<name>A0A2T8JDD3_9POAL</name>
<proteinExistence type="predicted"/>